<evidence type="ECO:0000313" key="12">
    <source>
        <dbReference type="EMBL" id="PZE16617.1"/>
    </source>
</evidence>
<dbReference type="NCBIfam" id="TIGR02191">
    <property type="entry name" value="RNaseIII"/>
    <property type="match status" value="1"/>
</dbReference>
<dbReference type="Pfam" id="PF00035">
    <property type="entry name" value="dsrm"/>
    <property type="match status" value="1"/>
</dbReference>
<dbReference type="AlphaFoldDB" id="A0A2W1MXR3"/>
<comment type="subunit">
    <text evidence="9">Homodimer.</text>
</comment>
<dbReference type="InterPro" id="IPR014720">
    <property type="entry name" value="dsRBD_dom"/>
</dbReference>
<keyword evidence="6 9" id="KW-0255">Endonuclease</keyword>
<comment type="function">
    <text evidence="9">Digests double-stranded RNA. Involved in the processing of primary rRNA transcript to yield the immediate precursors to the large and small rRNAs (23S and 16S). Processes some mRNAs, and tRNAs when they are encoded in the rRNA operon. Processes pre-crRNA and tracrRNA of type II CRISPR loci if present in the organism.</text>
</comment>
<dbReference type="GO" id="GO:0046872">
    <property type="term" value="F:metal ion binding"/>
    <property type="evidence" value="ECO:0007669"/>
    <property type="project" value="UniProtKB-KW"/>
</dbReference>
<dbReference type="CDD" id="cd00593">
    <property type="entry name" value="RIBOc"/>
    <property type="match status" value="1"/>
</dbReference>
<dbReference type="InterPro" id="IPR036389">
    <property type="entry name" value="RNase_III_sf"/>
</dbReference>
<evidence type="ECO:0000256" key="9">
    <source>
        <dbReference type="HAMAP-Rule" id="MF_00104"/>
    </source>
</evidence>
<dbReference type="GO" id="GO:0005737">
    <property type="term" value="C:cytoplasm"/>
    <property type="evidence" value="ECO:0007669"/>
    <property type="project" value="UniProtKB-SubCell"/>
</dbReference>
<feature type="binding site" evidence="9">
    <location>
        <position position="127"/>
    </location>
    <ligand>
        <name>Mg(2+)</name>
        <dbReference type="ChEBI" id="CHEBI:18420"/>
    </ligand>
</feature>
<evidence type="ECO:0000256" key="4">
    <source>
        <dbReference type="ARBA" id="ARBA00022664"/>
    </source>
</evidence>
<feature type="domain" description="DRBM" evidence="10">
    <location>
        <begin position="169"/>
        <end position="237"/>
    </location>
</feature>
<accession>A0A2W1MXR3</accession>
<evidence type="ECO:0000313" key="13">
    <source>
        <dbReference type="Proteomes" id="UP000249248"/>
    </source>
</evidence>
<dbReference type="Proteomes" id="UP000249248">
    <property type="component" value="Unassembled WGS sequence"/>
</dbReference>
<evidence type="ECO:0000256" key="3">
    <source>
        <dbReference type="ARBA" id="ARBA00022552"/>
    </source>
</evidence>
<dbReference type="SMART" id="SM00535">
    <property type="entry name" value="RIBOc"/>
    <property type="match status" value="1"/>
</dbReference>
<evidence type="ECO:0000256" key="6">
    <source>
        <dbReference type="ARBA" id="ARBA00022759"/>
    </source>
</evidence>
<evidence type="ECO:0000256" key="1">
    <source>
        <dbReference type="ARBA" id="ARBA00000109"/>
    </source>
</evidence>
<keyword evidence="5 9" id="KW-0540">Nuclease</keyword>
<evidence type="ECO:0000256" key="7">
    <source>
        <dbReference type="ARBA" id="ARBA00022801"/>
    </source>
</evidence>
<organism evidence="12 13">
    <name type="scientific">Putridiphycobacter roseus</name>
    <dbReference type="NCBI Taxonomy" id="2219161"/>
    <lineage>
        <taxon>Bacteria</taxon>
        <taxon>Pseudomonadati</taxon>
        <taxon>Bacteroidota</taxon>
        <taxon>Flavobacteriia</taxon>
        <taxon>Flavobacteriales</taxon>
        <taxon>Crocinitomicaceae</taxon>
        <taxon>Putridiphycobacter</taxon>
    </lineage>
</organism>
<comment type="subcellular location">
    <subcellularLocation>
        <location evidence="9">Cytoplasm</location>
    </subcellularLocation>
</comment>
<dbReference type="GO" id="GO:0004525">
    <property type="term" value="F:ribonuclease III activity"/>
    <property type="evidence" value="ECO:0007669"/>
    <property type="project" value="UniProtKB-UniRule"/>
</dbReference>
<dbReference type="Gene3D" id="1.10.1520.10">
    <property type="entry name" value="Ribonuclease III domain"/>
    <property type="match status" value="1"/>
</dbReference>
<sequence length="238" mass="27504">MFQFLSKKKNTEELISLTTYVVKKTGYRPKNIQLFETAFSHKSYTNLLEGVRSNERLEFLGDRVIDLIVAEYLFTKFPNKPEGDLTKIKSKIVNRKMLAQIGEEMEMIDYIQYNKGQSININTIVGNAFEALIGAIYLDSDYQATKDVFNSSIIRKYINLTKVMEEEIDFKSTLIIHCQKNKLDIKYQIKEDADKDNDYTYIISAIINNKEWGIGRGKNKKTAEQAASKETLELFGME</sequence>
<proteinExistence type="inferred from homology"/>
<dbReference type="OrthoDB" id="9805026at2"/>
<evidence type="ECO:0000259" key="11">
    <source>
        <dbReference type="PROSITE" id="PS50142"/>
    </source>
</evidence>
<dbReference type="PROSITE" id="PS50142">
    <property type="entry name" value="RNASE_3_2"/>
    <property type="match status" value="1"/>
</dbReference>
<dbReference type="EC" id="3.1.26.3" evidence="9"/>
<evidence type="ECO:0000256" key="5">
    <source>
        <dbReference type="ARBA" id="ARBA00022722"/>
    </source>
</evidence>
<keyword evidence="9" id="KW-0819">tRNA processing</keyword>
<keyword evidence="3 9" id="KW-0698">rRNA processing</keyword>
<reference evidence="12 13" key="1">
    <citation type="submission" date="2018-06" db="EMBL/GenBank/DDBJ databases">
        <title>The draft genome sequence of Crocinitomix sp. SM1701.</title>
        <authorList>
            <person name="Zhang X."/>
        </authorList>
    </citation>
    <scope>NUCLEOTIDE SEQUENCE [LARGE SCALE GENOMIC DNA]</scope>
    <source>
        <strain evidence="12 13">SM1701</strain>
    </source>
</reference>
<keyword evidence="4 9" id="KW-0507">mRNA processing</keyword>
<dbReference type="PROSITE" id="PS50137">
    <property type="entry name" value="DS_RBD"/>
    <property type="match status" value="1"/>
</dbReference>
<evidence type="ECO:0000259" key="10">
    <source>
        <dbReference type="PROSITE" id="PS50137"/>
    </source>
</evidence>
<dbReference type="HAMAP" id="MF_00104">
    <property type="entry name" value="RNase_III"/>
    <property type="match status" value="1"/>
</dbReference>
<comment type="cofactor">
    <cofactor evidence="9">
        <name>Mg(2+)</name>
        <dbReference type="ChEBI" id="CHEBI:18420"/>
    </cofactor>
</comment>
<dbReference type="SUPFAM" id="SSF69065">
    <property type="entry name" value="RNase III domain-like"/>
    <property type="match status" value="1"/>
</dbReference>
<keyword evidence="9" id="KW-0479">Metal-binding</keyword>
<comment type="similarity">
    <text evidence="2">Belongs to the ribonuclease III family.</text>
</comment>
<keyword evidence="9" id="KW-0699">rRNA-binding</keyword>
<dbReference type="GO" id="GO:0008033">
    <property type="term" value="P:tRNA processing"/>
    <property type="evidence" value="ECO:0007669"/>
    <property type="project" value="UniProtKB-KW"/>
</dbReference>
<feature type="active site" evidence="9">
    <location>
        <position position="62"/>
    </location>
</feature>
<evidence type="ECO:0000256" key="8">
    <source>
        <dbReference type="ARBA" id="ARBA00022884"/>
    </source>
</evidence>
<feature type="binding site" evidence="9">
    <location>
        <position position="130"/>
    </location>
    <ligand>
        <name>Mg(2+)</name>
        <dbReference type="ChEBI" id="CHEBI:18420"/>
    </ligand>
</feature>
<dbReference type="Gene3D" id="3.30.160.20">
    <property type="match status" value="1"/>
</dbReference>
<dbReference type="PANTHER" id="PTHR11207">
    <property type="entry name" value="RIBONUCLEASE III"/>
    <property type="match status" value="1"/>
</dbReference>
<dbReference type="PROSITE" id="PS00517">
    <property type="entry name" value="RNASE_3_1"/>
    <property type="match status" value="1"/>
</dbReference>
<dbReference type="GO" id="GO:0019843">
    <property type="term" value="F:rRNA binding"/>
    <property type="evidence" value="ECO:0007669"/>
    <property type="project" value="UniProtKB-KW"/>
</dbReference>
<dbReference type="SMART" id="SM00358">
    <property type="entry name" value="DSRM"/>
    <property type="match status" value="1"/>
</dbReference>
<keyword evidence="8 9" id="KW-0694">RNA-binding</keyword>
<dbReference type="SUPFAM" id="SSF54768">
    <property type="entry name" value="dsRNA-binding domain-like"/>
    <property type="match status" value="1"/>
</dbReference>
<keyword evidence="13" id="KW-1185">Reference proteome</keyword>
<dbReference type="RefSeq" id="WP_111063633.1">
    <property type="nucleotide sequence ID" value="NZ_JBHUCU010000017.1"/>
</dbReference>
<feature type="domain" description="RNase III" evidence="11">
    <location>
        <begin position="18"/>
        <end position="141"/>
    </location>
</feature>
<feature type="binding site" evidence="9">
    <location>
        <position position="58"/>
    </location>
    <ligand>
        <name>Mg(2+)</name>
        <dbReference type="ChEBI" id="CHEBI:18420"/>
    </ligand>
</feature>
<dbReference type="GO" id="GO:0010468">
    <property type="term" value="P:regulation of gene expression"/>
    <property type="evidence" value="ECO:0007669"/>
    <property type="project" value="TreeGrafter"/>
</dbReference>
<dbReference type="FunFam" id="1.10.1520.10:FF:000001">
    <property type="entry name" value="Ribonuclease 3"/>
    <property type="match status" value="1"/>
</dbReference>
<dbReference type="GO" id="GO:0006364">
    <property type="term" value="P:rRNA processing"/>
    <property type="evidence" value="ECO:0007669"/>
    <property type="project" value="UniProtKB-UniRule"/>
</dbReference>
<keyword evidence="9" id="KW-0460">Magnesium</keyword>
<dbReference type="Pfam" id="PF14622">
    <property type="entry name" value="Ribonucleas_3_3"/>
    <property type="match status" value="1"/>
</dbReference>
<comment type="caution">
    <text evidence="12">The sequence shown here is derived from an EMBL/GenBank/DDBJ whole genome shotgun (WGS) entry which is preliminary data.</text>
</comment>
<dbReference type="EMBL" id="QKSB01000007">
    <property type="protein sequence ID" value="PZE16617.1"/>
    <property type="molecule type" value="Genomic_DNA"/>
</dbReference>
<comment type="catalytic activity">
    <reaction evidence="1 9">
        <text>Endonucleolytic cleavage to 5'-phosphomonoester.</text>
        <dbReference type="EC" id="3.1.26.3"/>
    </reaction>
</comment>
<keyword evidence="9" id="KW-0963">Cytoplasm</keyword>
<dbReference type="CDD" id="cd10845">
    <property type="entry name" value="DSRM_RNAse_III_family"/>
    <property type="match status" value="1"/>
</dbReference>
<feature type="active site" evidence="9">
    <location>
        <position position="130"/>
    </location>
</feature>
<dbReference type="PANTHER" id="PTHR11207:SF0">
    <property type="entry name" value="RIBONUCLEASE 3"/>
    <property type="match status" value="1"/>
</dbReference>
<keyword evidence="7 9" id="KW-0378">Hydrolase</keyword>
<dbReference type="GO" id="GO:0006397">
    <property type="term" value="P:mRNA processing"/>
    <property type="evidence" value="ECO:0007669"/>
    <property type="project" value="UniProtKB-UniRule"/>
</dbReference>
<evidence type="ECO:0000256" key="2">
    <source>
        <dbReference type="ARBA" id="ARBA00010183"/>
    </source>
</evidence>
<dbReference type="InterPro" id="IPR011907">
    <property type="entry name" value="RNase_III"/>
</dbReference>
<gene>
    <name evidence="9 12" type="primary">rnc</name>
    <name evidence="12" type="ORF">DNU06_12240</name>
</gene>
<dbReference type="InterPro" id="IPR000999">
    <property type="entry name" value="RNase_III_dom"/>
</dbReference>
<protein>
    <recommendedName>
        <fullName evidence="9">Ribonuclease 3</fullName>
        <ecNumber evidence="9">3.1.26.3</ecNumber>
    </recommendedName>
    <alternativeName>
        <fullName evidence="9">Ribonuclease III</fullName>
        <shortName evidence="9">RNase III</shortName>
    </alternativeName>
</protein>
<name>A0A2W1MXR3_9FLAO</name>
<dbReference type="GO" id="GO:0003725">
    <property type="term" value="F:double-stranded RNA binding"/>
    <property type="evidence" value="ECO:0007669"/>
    <property type="project" value="TreeGrafter"/>
</dbReference>